<protein>
    <recommendedName>
        <fullName evidence="1">Thioester reductase (TE) domain-containing protein</fullName>
    </recommendedName>
</protein>
<evidence type="ECO:0000313" key="2">
    <source>
        <dbReference type="EMBL" id="GIF80187.1"/>
    </source>
</evidence>
<dbReference type="EMBL" id="BONF01000009">
    <property type="protein sequence ID" value="GIF80187.1"/>
    <property type="molecule type" value="Genomic_DNA"/>
</dbReference>
<dbReference type="Pfam" id="PF07993">
    <property type="entry name" value="NAD_binding_4"/>
    <property type="match status" value="1"/>
</dbReference>
<gene>
    <name evidence="2" type="ORF">Cba03nite_15360</name>
</gene>
<dbReference type="PANTHER" id="PTHR43245">
    <property type="entry name" value="BIFUNCTIONAL POLYMYXIN RESISTANCE PROTEIN ARNA"/>
    <property type="match status" value="1"/>
</dbReference>
<organism evidence="2 3">
    <name type="scientific">Catellatospora bangladeshensis</name>
    <dbReference type="NCBI Taxonomy" id="310355"/>
    <lineage>
        <taxon>Bacteria</taxon>
        <taxon>Bacillati</taxon>
        <taxon>Actinomycetota</taxon>
        <taxon>Actinomycetes</taxon>
        <taxon>Micromonosporales</taxon>
        <taxon>Micromonosporaceae</taxon>
        <taxon>Catellatospora</taxon>
    </lineage>
</organism>
<evidence type="ECO:0000259" key="1">
    <source>
        <dbReference type="Pfam" id="PF07993"/>
    </source>
</evidence>
<dbReference type="AlphaFoldDB" id="A0A8J3NGB6"/>
<feature type="domain" description="Thioester reductase (TE)" evidence="1">
    <location>
        <begin position="5"/>
        <end position="213"/>
    </location>
</feature>
<dbReference type="InterPro" id="IPR050177">
    <property type="entry name" value="Lipid_A_modif_metabolic_enz"/>
</dbReference>
<comment type="caution">
    <text evidence="2">The sequence shown here is derived from an EMBL/GenBank/DDBJ whole genome shotgun (WGS) entry which is preliminary data.</text>
</comment>
<dbReference type="Gene3D" id="3.40.50.720">
    <property type="entry name" value="NAD(P)-binding Rossmann-like Domain"/>
    <property type="match status" value="1"/>
</dbReference>
<proteinExistence type="predicted"/>
<dbReference type="InterPro" id="IPR013120">
    <property type="entry name" value="FAR_NAD-bd"/>
</dbReference>
<dbReference type="RefSeq" id="WP_203743526.1">
    <property type="nucleotide sequence ID" value="NZ_BONF01000009.1"/>
</dbReference>
<reference evidence="2 3" key="1">
    <citation type="submission" date="2021-01" db="EMBL/GenBank/DDBJ databases">
        <title>Whole genome shotgun sequence of Catellatospora bangladeshensis NBRC 107357.</title>
        <authorList>
            <person name="Komaki H."/>
            <person name="Tamura T."/>
        </authorList>
    </citation>
    <scope>NUCLEOTIDE SEQUENCE [LARGE SCALE GENOMIC DNA]</scope>
    <source>
        <strain evidence="2 3">NBRC 107357</strain>
    </source>
</reference>
<accession>A0A8J3NGB6</accession>
<keyword evidence="3" id="KW-1185">Reference proteome</keyword>
<sequence>MGILITGADGYLGRRAVSALLETTGDEFVLAVRAADAAELAAKRDRLDAELGAAGHGRVTVVGADLTRDDALADVDPRRVTAIVHAAAVTRFSVDRETAQRVNVDGTVRLARFARRCPDLRRFTLLSTLYTAGRHTGDVPERRHEDAGFVNFYEWSKWRAEQHLFDSGLPLSVLRLPTVIAEDDGGTVVQYNAFHNTLKLFYYGLLSLMPGEPSTPLALGTAAFTSAAVAHLVRPEVPAGIYHVTPDPAQTLTLGQLIDLTFDVYERDDNFRRRNLMRPIYCDRQSFDDMVDIARRLKGGPIEQAVASVAPFGTQLYLHKTFRNEALRAAWPGYAAPDPLALADAVCDHLVASRWGRQPVTRQLEGAL</sequence>
<dbReference type="SUPFAM" id="SSF51735">
    <property type="entry name" value="NAD(P)-binding Rossmann-fold domains"/>
    <property type="match status" value="1"/>
</dbReference>
<dbReference type="InterPro" id="IPR036291">
    <property type="entry name" value="NAD(P)-bd_dom_sf"/>
</dbReference>
<dbReference type="Proteomes" id="UP000601223">
    <property type="component" value="Unassembled WGS sequence"/>
</dbReference>
<name>A0A8J3NGB6_9ACTN</name>
<evidence type="ECO:0000313" key="3">
    <source>
        <dbReference type="Proteomes" id="UP000601223"/>
    </source>
</evidence>